<dbReference type="GO" id="GO:0004135">
    <property type="term" value="F:amylo-alpha-1,6-glucosidase activity"/>
    <property type="evidence" value="ECO:0007669"/>
    <property type="project" value="InterPro"/>
</dbReference>
<dbReference type="GO" id="GO:0005980">
    <property type="term" value="P:glycogen catabolic process"/>
    <property type="evidence" value="ECO:0007669"/>
    <property type="project" value="InterPro"/>
</dbReference>
<dbReference type="SUPFAM" id="SSF51011">
    <property type="entry name" value="Glycosyl hydrolase domain"/>
    <property type="match status" value="1"/>
</dbReference>
<evidence type="ECO:0000256" key="2">
    <source>
        <dbReference type="ARBA" id="ARBA00022801"/>
    </source>
</evidence>
<dbReference type="SUPFAM" id="SSF51445">
    <property type="entry name" value="(Trans)glycosidases"/>
    <property type="match status" value="1"/>
</dbReference>
<dbReference type="CDD" id="cd11326">
    <property type="entry name" value="AmyAc_Glg_debranch"/>
    <property type="match status" value="1"/>
</dbReference>
<evidence type="ECO:0000259" key="5">
    <source>
        <dbReference type="SMART" id="SM00642"/>
    </source>
</evidence>
<proteinExistence type="inferred from homology"/>
<dbReference type="Pfam" id="PF02922">
    <property type="entry name" value="CBM_48"/>
    <property type="match status" value="1"/>
</dbReference>
<dbReference type="Gene3D" id="3.20.20.80">
    <property type="entry name" value="Glycosidases"/>
    <property type="match status" value="1"/>
</dbReference>
<evidence type="ECO:0000256" key="4">
    <source>
        <dbReference type="ARBA" id="ARBA00023295"/>
    </source>
</evidence>
<dbReference type="NCBIfam" id="TIGR02100">
    <property type="entry name" value="glgX_debranch"/>
    <property type="match status" value="1"/>
</dbReference>
<dbReference type="Gene3D" id="2.60.40.10">
    <property type="entry name" value="Immunoglobulins"/>
    <property type="match status" value="1"/>
</dbReference>
<comment type="caution">
    <text evidence="6">The sequence shown here is derived from an EMBL/GenBank/DDBJ whole genome shotgun (WGS) entry which is preliminary data.</text>
</comment>
<dbReference type="InterPro" id="IPR006047">
    <property type="entry name" value="GH13_cat_dom"/>
</dbReference>
<dbReference type="InterPro" id="IPR013780">
    <property type="entry name" value="Glyco_hydro_b"/>
</dbReference>
<dbReference type="SMART" id="SM00642">
    <property type="entry name" value="Aamy"/>
    <property type="match status" value="1"/>
</dbReference>
<dbReference type="Pfam" id="PF21331">
    <property type="entry name" value="Isoamylase_C"/>
    <property type="match status" value="1"/>
</dbReference>
<protein>
    <submittedName>
        <fullName evidence="6">Glycogen debranching protein</fullName>
    </submittedName>
</protein>
<dbReference type="SUPFAM" id="SSF81296">
    <property type="entry name" value="E set domains"/>
    <property type="match status" value="1"/>
</dbReference>
<dbReference type="InterPro" id="IPR014756">
    <property type="entry name" value="Ig_E-set"/>
</dbReference>
<organism evidence="6 7">
    <name type="scientific">Spirochaeta lutea</name>
    <dbReference type="NCBI Taxonomy" id="1480694"/>
    <lineage>
        <taxon>Bacteria</taxon>
        <taxon>Pseudomonadati</taxon>
        <taxon>Spirochaetota</taxon>
        <taxon>Spirochaetia</taxon>
        <taxon>Spirochaetales</taxon>
        <taxon>Spirochaetaceae</taxon>
        <taxon>Spirochaeta</taxon>
    </lineage>
</organism>
<dbReference type="Pfam" id="PF00128">
    <property type="entry name" value="Alpha-amylase"/>
    <property type="match status" value="1"/>
</dbReference>
<dbReference type="Gene3D" id="2.60.40.1180">
    <property type="entry name" value="Golgi alpha-mannosidase II"/>
    <property type="match status" value="1"/>
</dbReference>
<dbReference type="FunFam" id="3.20.20.80:FF:000054">
    <property type="entry name" value="Glycogen debranching enzyme"/>
    <property type="match status" value="1"/>
</dbReference>
<dbReference type="InterPro" id="IPR017853">
    <property type="entry name" value="GH"/>
</dbReference>
<dbReference type="Proteomes" id="UP000029692">
    <property type="component" value="Unassembled WGS sequence"/>
</dbReference>
<evidence type="ECO:0000313" key="6">
    <source>
        <dbReference type="EMBL" id="KGE73467.1"/>
    </source>
</evidence>
<dbReference type="InterPro" id="IPR048644">
    <property type="entry name" value="Isoamylase_C"/>
</dbReference>
<dbReference type="InterPro" id="IPR004193">
    <property type="entry name" value="Glyco_hydro_13_N"/>
</dbReference>
<keyword evidence="3" id="KW-0809">Transit peptide</keyword>
<evidence type="ECO:0000313" key="7">
    <source>
        <dbReference type="Proteomes" id="UP000029692"/>
    </source>
</evidence>
<evidence type="ECO:0000256" key="1">
    <source>
        <dbReference type="ARBA" id="ARBA00008061"/>
    </source>
</evidence>
<sequence length="713" mass="81860">MTVRPGKALPFGATLTPHGVQFSLFSRHATMVSLCLFSDSQDDTPTIEIDLIPEINRTGDCWHVLVEGIAPGQLYLYRVDGPYEPSEGHRFNANKLLIDPYAKALTGDFQWNLGEALGYDPESPEQDLSFSTTFDAAVMPKCIVIDDDRFDWQGDRPLNYPLYNTVIYEAHVKGLSKHPSSGVEHPGTFRGVIEMIPYLTSLGITSLELLPIQEFDEYEYNHRSNPETGQPLTNYWGYSSLAFFAPKARYCADGYRGEQVDEFKEMVRELHKAGIEVILDIVFNHTGEGDQMGHTLSFRGIDNSIYYILDENKRYYKNFSGCGNTLNCNHPVVRGLIIDSLRYWVQEMHVDGFRFDLGSILGRDQFGNLMENPPVINRIAEDPVLRGTKIIAEAWDAGGAYQVGSFPGGRWAEWNDRYRDTLRSYWRNDRGVLSDFATRFSGSSDLYKWNGRKPYHSINYVTAHDGFTLNDIVTYNEKHNFANGEENRDGHNHNITYNYGFEGETSDWNINENRNRQVKNFLASLLLSTGTPMMLAGDEFRRTQKGNNNAYCHDTPLSWMDYGDIEKHRDIFRFLVLVIQLRKEHPALQRQEFYLGKDLSDNQVLDIGWYNEYGSAVDWNRAENLLALRIDGSKKEIHADQDDWDFYIMMNPGLYDQYFSIPKPPAQQHWARIIDTAQPSPGDFLEPRDEKPLKGRVYLVESRSMVVLISRRD</sequence>
<keyword evidence="4" id="KW-0326">Glycosidase</keyword>
<dbReference type="STRING" id="1480694.DC28_03555"/>
<dbReference type="PANTHER" id="PTHR43002">
    <property type="entry name" value="GLYCOGEN DEBRANCHING ENZYME"/>
    <property type="match status" value="1"/>
</dbReference>
<dbReference type="CDD" id="cd02856">
    <property type="entry name" value="E_set_GDE_Isoamylase_N"/>
    <property type="match status" value="1"/>
</dbReference>
<dbReference type="InterPro" id="IPR011837">
    <property type="entry name" value="Glycogen_debranch_GlgX"/>
</dbReference>
<dbReference type="AlphaFoldDB" id="A0A098R400"/>
<name>A0A098R400_9SPIO</name>
<dbReference type="InterPro" id="IPR013783">
    <property type="entry name" value="Ig-like_fold"/>
</dbReference>
<keyword evidence="7" id="KW-1185">Reference proteome</keyword>
<feature type="domain" description="Glycosyl hydrolase family 13 catalytic" evidence="5">
    <location>
        <begin position="148"/>
        <end position="573"/>
    </location>
</feature>
<evidence type="ECO:0000256" key="3">
    <source>
        <dbReference type="ARBA" id="ARBA00022946"/>
    </source>
</evidence>
<reference evidence="6 7" key="1">
    <citation type="submission" date="2014-05" db="EMBL/GenBank/DDBJ databases">
        <title>De novo Genome Sequence of Spirocheata sp.</title>
        <authorList>
            <person name="Shivani Y."/>
            <person name="Subhash Y."/>
            <person name="Tushar L."/>
            <person name="Sasikala C."/>
            <person name="Ramana C.V."/>
        </authorList>
    </citation>
    <scope>NUCLEOTIDE SEQUENCE [LARGE SCALE GENOMIC DNA]</scope>
    <source>
        <strain evidence="6 7">JC230</strain>
    </source>
</reference>
<gene>
    <name evidence="6" type="ORF">DC28_03555</name>
</gene>
<dbReference type="InterPro" id="IPR044505">
    <property type="entry name" value="GlgX_Isoamylase_N_E_set"/>
</dbReference>
<keyword evidence="2" id="KW-0378">Hydrolase</keyword>
<comment type="similarity">
    <text evidence="1">Belongs to the glycosyl hydrolase 13 family.</text>
</comment>
<dbReference type="eggNOG" id="COG1523">
    <property type="taxonomic scope" value="Bacteria"/>
</dbReference>
<dbReference type="EMBL" id="JNUP01000027">
    <property type="protein sequence ID" value="KGE73467.1"/>
    <property type="molecule type" value="Genomic_DNA"/>
</dbReference>
<accession>A0A098R400</accession>